<evidence type="ECO:0000313" key="1">
    <source>
        <dbReference type="EMBL" id="KAH7938462.1"/>
    </source>
</evidence>
<keyword evidence="2" id="KW-1185">Reference proteome</keyword>
<evidence type="ECO:0000313" key="2">
    <source>
        <dbReference type="Proteomes" id="UP000821865"/>
    </source>
</evidence>
<reference evidence="1" key="1">
    <citation type="submission" date="2020-05" db="EMBL/GenBank/DDBJ databases">
        <title>Large-scale comparative analyses of tick genomes elucidate their genetic diversity and vector capacities.</title>
        <authorList>
            <person name="Jia N."/>
            <person name="Wang J."/>
            <person name="Shi W."/>
            <person name="Du L."/>
            <person name="Sun Y."/>
            <person name="Zhan W."/>
            <person name="Jiang J."/>
            <person name="Wang Q."/>
            <person name="Zhang B."/>
            <person name="Ji P."/>
            <person name="Sakyi L.B."/>
            <person name="Cui X."/>
            <person name="Yuan T."/>
            <person name="Jiang B."/>
            <person name="Yang W."/>
            <person name="Lam T.T.-Y."/>
            <person name="Chang Q."/>
            <person name="Ding S."/>
            <person name="Wang X."/>
            <person name="Zhu J."/>
            <person name="Ruan X."/>
            <person name="Zhao L."/>
            <person name="Wei J."/>
            <person name="Que T."/>
            <person name="Du C."/>
            <person name="Cheng J."/>
            <person name="Dai P."/>
            <person name="Han X."/>
            <person name="Huang E."/>
            <person name="Gao Y."/>
            <person name="Liu J."/>
            <person name="Shao H."/>
            <person name="Ye R."/>
            <person name="Li L."/>
            <person name="Wei W."/>
            <person name="Wang X."/>
            <person name="Wang C."/>
            <person name="Yang T."/>
            <person name="Huo Q."/>
            <person name="Li W."/>
            <person name="Guo W."/>
            <person name="Chen H."/>
            <person name="Zhou L."/>
            <person name="Ni X."/>
            <person name="Tian J."/>
            <person name="Zhou Y."/>
            <person name="Sheng Y."/>
            <person name="Liu T."/>
            <person name="Pan Y."/>
            <person name="Xia L."/>
            <person name="Li J."/>
            <person name="Zhao F."/>
            <person name="Cao W."/>
        </authorList>
    </citation>
    <scope>NUCLEOTIDE SEQUENCE</scope>
    <source>
        <strain evidence="1">Dsil-2018</strain>
    </source>
</reference>
<protein>
    <submittedName>
        <fullName evidence="1">Uncharacterized protein</fullName>
    </submittedName>
</protein>
<comment type="caution">
    <text evidence="1">The sequence shown here is derived from an EMBL/GenBank/DDBJ whole genome shotgun (WGS) entry which is preliminary data.</text>
</comment>
<proteinExistence type="predicted"/>
<dbReference type="EMBL" id="CM023477">
    <property type="protein sequence ID" value="KAH7938462.1"/>
    <property type="molecule type" value="Genomic_DNA"/>
</dbReference>
<accession>A0ACB8CC38</accession>
<organism evidence="1 2">
    <name type="scientific">Dermacentor silvarum</name>
    <name type="common">Tick</name>
    <dbReference type="NCBI Taxonomy" id="543639"/>
    <lineage>
        <taxon>Eukaryota</taxon>
        <taxon>Metazoa</taxon>
        <taxon>Ecdysozoa</taxon>
        <taxon>Arthropoda</taxon>
        <taxon>Chelicerata</taxon>
        <taxon>Arachnida</taxon>
        <taxon>Acari</taxon>
        <taxon>Parasitiformes</taxon>
        <taxon>Ixodida</taxon>
        <taxon>Ixodoidea</taxon>
        <taxon>Ixodidae</taxon>
        <taxon>Rhipicephalinae</taxon>
        <taxon>Dermacentor</taxon>
    </lineage>
</organism>
<gene>
    <name evidence="1" type="ORF">HPB49_023861</name>
</gene>
<sequence>MPLPKATRAPPRPPRHRQHQRHDRRSNESSNDSNDSGRENEPPLAQTAKKLYRTRTTTVPGHSLPTSSTAHDLGAHFDDGAAPARLSPVSAKKGKLAGNAKSKATAFLRRGFVGLGRIGGRKGKRHELEEDVELPGMKGMPVSFLVFLLIVGIAVAGFLIAVVAKLFRAAVDARAPEAFNCSSASCIAYGRFLLEGVRDDVHPCDDFYKHVCGNWDANRVGSFMDYARDRFYRSVVRAARATEVPRVGQTPAHKAAQFFQSCDDVLDRDQLGEVRAALNKGGITWPQDGNDPDLLTAMLYTSTKLFLSAVLHVALADEGAGQTRLHLQRADTFDTLAEKQAQLVKLGQFERYFAKLRSDFASQNVSLARVENVAHWEKTITPALRRCSNDTETVSVPLEELESVTRGITTRTWRIVLERHLTNASSNKRVTVRIFGKSFVDAFLNLTRSFGERVMHRYVSWYAVQDIAKYANLELAINYYGSEELARRRHSIHCARLTEKLVGVSFAMPHLRKSLPTAVAQTIVSMAQILALVTDEHLNTNGAMRFRGAEVAVVLNHTEELFGDNATGFLVFHSSDGALANAQDLSETFLSNWIIANKARRGNTREDTTLSVQINFSMPALASSRFHGKTVSLQPWFILPPVFAPGSPSGLQYGGLGGELVSALVSFDASHRELDSSMPHGDSKLTSNSNTQRYNSANHLFTLDVLASALDLSALNGNVSANEDYERLFVQWCYMRCGSLQGADMCNHLLKSTAVFSRVFACPVESNANLTNSPKFLF</sequence>
<dbReference type="Proteomes" id="UP000821865">
    <property type="component" value="Chromosome 8"/>
</dbReference>
<name>A0ACB8CC38_DERSI</name>